<evidence type="ECO:0000256" key="1">
    <source>
        <dbReference type="SAM" id="MobiDB-lite"/>
    </source>
</evidence>
<keyword evidence="2" id="KW-0240">DNA-directed RNA polymerase</keyword>
<keyword evidence="2" id="KW-0804">Transcription</keyword>
<protein>
    <submittedName>
        <fullName evidence="2">DNA-directed RNA polymerase beta subunit rpoc</fullName>
    </submittedName>
</protein>
<comment type="caution">
    <text evidence="2">The sequence shown here is derived from an EMBL/GenBank/DDBJ whole genome shotgun (WGS) entry which is preliminary data.</text>
</comment>
<dbReference type="EMBL" id="UAUI01000001">
    <property type="protein sequence ID" value="SPZ34800.1"/>
    <property type="molecule type" value="Genomic_DNA"/>
</dbReference>
<proteinExistence type="predicted"/>
<dbReference type="GO" id="GO:0000428">
    <property type="term" value="C:DNA-directed RNA polymerase complex"/>
    <property type="evidence" value="ECO:0007669"/>
    <property type="project" value="UniProtKB-KW"/>
</dbReference>
<organism evidence="2 3">
    <name type="scientific">Rhodococcus wratislaviensis</name>
    <name type="common">Tsukamurella wratislaviensis</name>
    <dbReference type="NCBI Taxonomy" id="44752"/>
    <lineage>
        <taxon>Bacteria</taxon>
        <taxon>Bacillati</taxon>
        <taxon>Actinomycetota</taxon>
        <taxon>Actinomycetes</taxon>
        <taxon>Mycobacteriales</taxon>
        <taxon>Nocardiaceae</taxon>
        <taxon>Rhodococcus</taxon>
    </lineage>
</organism>
<feature type="region of interest" description="Disordered" evidence="1">
    <location>
        <begin position="105"/>
        <end position="139"/>
    </location>
</feature>
<evidence type="ECO:0000313" key="3">
    <source>
        <dbReference type="Proteomes" id="UP000251211"/>
    </source>
</evidence>
<sequence length="139" mass="15989">MNSREYSRWRHSRRAAWDEADRKRAHPDIEAERLIEFACKWAPYGGATAEEILVTFGMTRPRFIERLWQVIPKSNCAQDQIHNLARVYPPHLGIPYPVLNRGRQRGQRLGGRQYSPEGFGQGTGAAVPLDDYGFGSDYR</sequence>
<name>A0AB38F5Y9_RHOWR</name>
<reference evidence="2 3" key="1">
    <citation type="submission" date="2018-06" db="EMBL/GenBank/DDBJ databases">
        <authorList>
            <consortium name="Pathogen Informatics"/>
            <person name="Doyle S."/>
        </authorList>
    </citation>
    <scope>NUCLEOTIDE SEQUENCE [LARGE SCALE GENOMIC DNA]</scope>
    <source>
        <strain evidence="2 3">NCTC13229</strain>
    </source>
</reference>
<evidence type="ECO:0000313" key="2">
    <source>
        <dbReference type="EMBL" id="SPZ34800.1"/>
    </source>
</evidence>
<dbReference type="AlphaFoldDB" id="A0AB38F5Y9"/>
<dbReference type="Proteomes" id="UP000251211">
    <property type="component" value="Unassembled WGS sequence"/>
</dbReference>
<gene>
    <name evidence="2" type="primary">rpoC_1</name>
    <name evidence="2" type="ORF">NCTC13229_00439</name>
</gene>
<accession>A0AB38F5Y9</accession>